<evidence type="ECO:0000256" key="10">
    <source>
        <dbReference type="ARBA" id="ARBA00022723"/>
    </source>
</evidence>
<feature type="binding site" evidence="14">
    <location>
        <position position="46"/>
    </location>
    <ligand>
        <name>Mg(2+)</name>
        <dbReference type="ChEBI" id="CHEBI:18420"/>
        <label>2</label>
    </ligand>
</feature>
<dbReference type="RefSeq" id="WP_057813709.1">
    <property type="nucleotide sequence ID" value="NZ_CP031598.1"/>
</dbReference>
<keyword evidence="10 14" id="KW-0479">Metal-binding</keyword>
<feature type="binding site" evidence="14">
    <location>
        <begin position="45"/>
        <end position="46"/>
    </location>
    <ligand>
        <name>D-ribulose 5-phosphate</name>
        <dbReference type="ChEBI" id="CHEBI:58121"/>
    </ligand>
</feature>
<dbReference type="InterPro" id="IPR000422">
    <property type="entry name" value="DHBP_synthase_RibB"/>
</dbReference>
<evidence type="ECO:0000256" key="13">
    <source>
        <dbReference type="ARBA" id="ARBA00023239"/>
    </source>
</evidence>
<dbReference type="HAMAP" id="MF_00180">
    <property type="entry name" value="RibB"/>
    <property type="match status" value="1"/>
</dbReference>
<dbReference type="EC" id="4.1.99.12" evidence="7 14"/>
<dbReference type="Gene3D" id="3.90.870.10">
    <property type="entry name" value="DHBP synthase"/>
    <property type="match status" value="1"/>
</dbReference>
<feature type="binding site" evidence="14">
    <location>
        <begin position="158"/>
        <end position="162"/>
    </location>
    <ligand>
        <name>D-ribulose 5-phosphate</name>
        <dbReference type="ChEBI" id="CHEBI:58121"/>
    </ligand>
</feature>
<evidence type="ECO:0000256" key="5">
    <source>
        <dbReference type="ARBA" id="ARBA00005520"/>
    </source>
</evidence>
<feature type="site" description="Essential for catalytic activity" evidence="14">
    <location>
        <position position="182"/>
    </location>
</feature>
<comment type="pathway">
    <text evidence="4 14">Cofactor biosynthesis; riboflavin biosynthesis; 2-hydroxy-3-oxobutyl phosphate from D-ribulose 5-phosphate: step 1/1.</text>
</comment>
<evidence type="ECO:0000313" key="17">
    <source>
        <dbReference type="EMBL" id="QEW26128.1"/>
    </source>
</evidence>
<evidence type="ECO:0000313" key="18">
    <source>
        <dbReference type="Proteomes" id="UP000051401"/>
    </source>
</evidence>
<feature type="binding site" evidence="14">
    <location>
        <position position="161"/>
    </location>
    <ligand>
        <name>Mg(2+)</name>
        <dbReference type="ChEBI" id="CHEBI:18420"/>
        <label>2</label>
    </ligand>
</feature>
<dbReference type="InterPro" id="IPR036144">
    <property type="entry name" value="RibA-like_sf"/>
</dbReference>
<evidence type="ECO:0000256" key="8">
    <source>
        <dbReference type="ARBA" id="ARBA00018836"/>
    </source>
</evidence>
<dbReference type="SUPFAM" id="SSF142695">
    <property type="entry name" value="RibA-like"/>
    <property type="match status" value="1"/>
</dbReference>
<evidence type="ECO:0000256" key="11">
    <source>
        <dbReference type="ARBA" id="ARBA00022842"/>
    </source>
</evidence>
<evidence type="ECO:0000256" key="12">
    <source>
        <dbReference type="ARBA" id="ARBA00023211"/>
    </source>
</evidence>
<dbReference type="OrthoDB" id="9793111at2"/>
<comment type="similarity">
    <text evidence="5">In the N-terminal section; belongs to the DHBP synthase family.</text>
</comment>
<sequence length="385" mass="41635">MSEIQAFEKPGPVESEFESAISSTEEIIAAARKGEMFILVDHEDRENEGDLVVAAEFATPEVINFMATHGRGLICLPMTAERIDRLSLPMMAVNNSSRHETAFTVSIEAREGVTTGISAADRAHTIATAINDQNTSTQIATPGHVFPLRARNGGVLVRAGHTEAAVDISRLAGLHPSGVICEIMKADGTMARLPDLVEFAKAHGLRIGTISDLIAYRHKHDNLVREVRRDTVTSSHGGEWEMLIFADQITGTEHVVLTKGDIYDGKPVLARTHALNALEDVLGIGLSAARGRPAGKLPRAMDIIAEEGRGAIFLFRQPRPKLASEIEEDEGPRTIKQTGLGAQIMSTMGLHELILLSDNRDTRYLGLDAYGITIVGTQPLSQGKT</sequence>
<evidence type="ECO:0000259" key="15">
    <source>
        <dbReference type="Pfam" id="PF00925"/>
    </source>
</evidence>
<dbReference type="EMBL" id="LAXI01000002">
    <property type="protein sequence ID" value="KRS18940.1"/>
    <property type="molecule type" value="Genomic_DNA"/>
</dbReference>
<feature type="site" description="Essential for catalytic activity" evidence="14">
    <location>
        <position position="144"/>
    </location>
</feature>
<name>A0A0T5PCY9_9RHOB</name>
<feature type="binding site" evidence="14">
    <location>
        <position position="46"/>
    </location>
    <ligand>
        <name>Mg(2+)</name>
        <dbReference type="ChEBI" id="CHEBI:18420"/>
        <label>1</label>
    </ligand>
</feature>
<evidence type="ECO:0000256" key="2">
    <source>
        <dbReference type="ARBA" id="ARBA00001936"/>
    </source>
</evidence>
<dbReference type="PANTHER" id="PTHR21327">
    <property type="entry name" value="GTP CYCLOHYDROLASE II-RELATED"/>
    <property type="match status" value="1"/>
</dbReference>
<comment type="cofactor">
    <cofactor evidence="2">
        <name>Mn(2+)</name>
        <dbReference type="ChEBI" id="CHEBI:29035"/>
    </cofactor>
</comment>
<dbReference type="NCBIfam" id="TIGR00506">
    <property type="entry name" value="ribB"/>
    <property type="match status" value="1"/>
</dbReference>
<keyword evidence="13 14" id="KW-0456">Lyase</keyword>
<comment type="function">
    <text evidence="3 14">Catalyzes the conversion of D-ribulose 5-phosphate to formate and 3,4-dihydroxy-2-butanone 4-phosphate.</text>
</comment>
<gene>
    <name evidence="17" type="primary">ribBA_2</name>
    <name evidence="14" type="synonym">ribB</name>
    <name evidence="17" type="ORF">RIdsm_01923</name>
    <name evidence="16" type="ORF">XM52_04500</name>
</gene>
<dbReference type="Pfam" id="PF00925">
    <property type="entry name" value="GTP_cyclohydro2"/>
    <property type="match status" value="1"/>
</dbReference>
<evidence type="ECO:0000256" key="14">
    <source>
        <dbReference type="HAMAP-Rule" id="MF_00180"/>
    </source>
</evidence>
<dbReference type="FunFam" id="3.90.870.10:FF:000001">
    <property type="entry name" value="Riboflavin biosynthesis protein RibBA"/>
    <property type="match status" value="1"/>
</dbReference>
<dbReference type="UniPathway" id="UPA00275">
    <property type="reaction ID" value="UER00399"/>
</dbReference>
<evidence type="ECO:0000256" key="4">
    <source>
        <dbReference type="ARBA" id="ARBA00004904"/>
    </source>
</evidence>
<dbReference type="Proteomes" id="UP000051401">
    <property type="component" value="Unassembled WGS sequence"/>
</dbReference>
<dbReference type="STRING" id="540747.SAMN04488031_103335"/>
<keyword evidence="12 14" id="KW-0464">Manganese</keyword>
<feature type="binding site" evidence="14">
    <location>
        <position position="50"/>
    </location>
    <ligand>
        <name>D-ribulose 5-phosphate</name>
        <dbReference type="ChEBI" id="CHEBI:58121"/>
    </ligand>
</feature>
<dbReference type="EMBL" id="CP031598">
    <property type="protein sequence ID" value="QEW26128.1"/>
    <property type="molecule type" value="Genomic_DNA"/>
</dbReference>
<keyword evidence="18" id="KW-1185">Reference proteome</keyword>
<dbReference type="GO" id="GO:0005829">
    <property type="term" value="C:cytosol"/>
    <property type="evidence" value="ECO:0007669"/>
    <property type="project" value="TreeGrafter"/>
</dbReference>
<accession>A0A0T5PCY9</accession>
<comment type="similarity">
    <text evidence="14">Belongs to the DHBP synthase family.</text>
</comment>
<proteinExistence type="inferred from homology"/>
<evidence type="ECO:0000256" key="7">
    <source>
        <dbReference type="ARBA" id="ARBA00012153"/>
    </source>
</evidence>
<evidence type="ECO:0000256" key="1">
    <source>
        <dbReference type="ARBA" id="ARBA00000141"/>
    </source>
</evidence>
<comment type="similarity">
    <text evidence="6">In the C-terminal section; belongs to the GTP cyclohydrolase II family.</text>
</comment>
<dbReference type="InterPro" id="IPR017945">
    <property type="entry name" value="DHBP_synth_RibB-like_a/b_dom"/>
</dbReference>
<comment type="catalytic activity">
    <reaction evidence="1 14">
        <text>D-ribulose 5-phosphate = (2S)-2-hydroxy-3-oxobutyl phosphate + formate + H(+)</text>
        <dbReference type="Rhea" id="RHEA:18457"/>
        <dbReference type="ChEBI" id="CHEBI:15378"/>
        <dbReference type="ChEBI" id="CHEBI:15740"/>
        <dbReference type="ChEBI" id="CHEBI:58121"/>
        <dbReference type="ChEBI" id="CHEBI:58830"/>
        <dbReference type="EC" id="4.1.99.12"/>
    </reaction>
</comment>
<dbReference type="Gene3D" id="3.40.50.10990">
    <property type="entry name" value="GTP cyclohydrolase II"/>
    <property type="match status" value="1"/>
</dbReference>
<reference evidence="16 18" key="1">
    <citation type="submission" date="2015-04" db="EMBL/GenBank/DDBJ databases">
        <title>The draft genome sequence of Roseovarius indicus B108T.</title>
        <authorList>
            <person name="Li G."/>
            <person name="Lai Q."/>
            <person name="Shao Z."/>
            <person name="Yan P."/>
        </authorList>
    </citation>
    <scope>NUCLEOTIDE SEQUENCE [LARGE SCALE GENOMIC DNA]</scope>
    <source>
        <strain evidence="16 18">B108</strain>
    </source>
</reference>
<dbReference type="KEGG" id="rid:RIdsm_01923"/>
<dbReference type="PATRIC" id="fig|540747.5.peg.2473"/>
<feature type="domain" description="GTP cyclohydrolase II" evidence="15">
    <location>
        <begin position="230"/>
        <end position="378"/>
    </location>
</feature>
<organism evidence="16 18">
    <name type="scientific">Roseovarius indicus</name>
    <dbReference type="NCBI Taxonomy" id="540747"/>
    <lineage>
        <taxon>Bacteria</taxon>
        <taxon>Pseudomonadati</taxon>
        <taxon>Pseudomonadota</taxon>
        <taxon>Alphaproteobacteria</taxon>
        <taxon>Rhodobacterales</taxon>
        <taxon>Roseobacteraceae</taxon>
        <taxon>Roseovarius</taxon>
    </lineage>
</organism>
<keyword evidence="11 14" id="KW-0460">Magnesium</keyword>
<dbReference type="AlphaFoldDB" id="A0A0T5PCY9"/>
<dbReference type="SUPFAM" id="SSF55821">
    <property type="entry name" value="YrdC/RibB"/>
    <property type="match status" value="1"/>
</dbReference>
<reference evidence="17 19" key="2">
    <citation type="submission" date="2018-08" db="EMBL/GenBank/DDBJ databases">
        <title>Genetic Globetrotter - A new plasmid hitch-hiking vast phylogenetic and geographic distances.</title>
        <authorList>
            <person name="Vollmers J."/>
            <person name="Petersen J."/>
        </authorList>
    </citation>
    <scope>NUCLEOTIDE SEQUENCE [LARGE SCALE GENOMIC DNA]</scope>
    <source>
        <strain evidence="17 19">DSM 26383</strain>
    </source>
</reference>
<evidence type="ECO:0000313" key="16">
    <source>
        <dbReference type="EMBL" id="KRS18940.1"/>
    </source>
</evidence>
<evidence type="ECO:0000313" key="19">
    <source>
        <dbReference type="Proteomes" id="UP000325785"/>
    </source>
</evidence>
<dbReference type="Pfam" id="PF00926">
    <property type="entry name" value="DHBP_synthase"/>
    <property type="match status" value="1"/>
</dbReference>
<evidence type="ECO:0000256" key="9">
    <source>
        <dbReference type="ARBA" id="ARBA00022619"/>
    </source>
</evidence>
<dbReference type="GO" id="GO:0003935">
    <property type="term" value="F:GTP cyclohydrolase II activity"/>
    <property type="evidence" value="ECO:0007669"/>
    <property type="project" value="TreeGrafter"/>
</dbReference>
<comment type="subunit">
    <text evidence="14">Homodimer.</text>
</comment>
<dbReference type="GO" id="GO:0008686">
    <property type="term" value="F:3,4-dihydroxy-2-butanone-4-phosphate synthase activity"/>
    <property type="evidence" value="ECO:0007669"/>
    <property type="project" value="UniProtKB-UniRule"/>
</dbReference>
<dbReference type="Proteomes" id="UP000325785">
    <property type="component" value="Chromosome"/>
</dbReference>
<dbReference type="PIRSF" id="PIRSF001259">
    <property type="entry name" value="RibA"/>
    <property type="match status" value="1"/>
</dbReference>
<keyword evidence="9 14" id="KW-0686">Riboflavin biosynthesis</keyword>
<dbReference type="GO" id="GO:0000287">
    <property type="term" value="F:magnesium ion binding"/>
    <property type="evidence" value="ECO:0007669"/>
    <property type="project" value="UniProtKB-UniRule"/>
</dbReference>
<dbReference type="PANTHER" id="PTHR21327:SF18">
    <property type="entry name" value="3,4-DIHYDROXY-2-BUTANONE 4-PHOSPHATE SYNTHASE"/>
    <property type="match status" value="1"/>
</dbReference>
<protein>
    <recommendedName>
        <fullName evidence="8 14">3,4-dihydroxy-2-butanone 4-phosphate synthase</fullName>
        <shortName evidence="14">DHBP synthase</shortName>
        <ecNumber evidence="7 14">4.1.99.12</ecNumber>
    </recommendedName>
</protein>
<evidence type="ECO:0000256" key="6">
    <source>
        <dbReference type="ARBA" id="ARBA00008976"/>
    </source>
</evidence>
<dbReference type="GO" id="GO:0009231">
    <property type="term" value="P:riboflavin biosynthetic process"/>
    <property type="evidence" value="ECO:0007669"/>
    <property type="project" value="UniProtKB-UniRule"/>
</dbReference>
<dbReference type="GO" id="GO:0030145">
    <property type="term" value="F:manganese ion binding"/>
    <property type="evidence" value="ECO:0007669"/>
    <property type="project" value="UniProtKB-UniRule"/>
</dbReference>
<dbReference type="InterPro" id="IPR032677">
    <property type="entry name" value="GTP_cyclohydro_II"/>
</dbReference>
<comment type="cofactor">
    <cofactor evidence="14">
        <name>Mg(2+)</name>
        <dbReference type="ChEBI" id="CHEBI:18420"/>
    </cofactor>
    <cofactor evidence="14">
        <name>Mn(2+)</name>
        <dbReference type="ChEBI" id="CHEBI:29035"/>
    </cofactor>
    <text evidence="14">Binds 2 divalent metal cations per subunit. Magnesium or manganese.</text>
</comment>
<evidence type="ECO:0000256" key="3">
    <source>
        <dbReference type="ARBA" id="ARBA00002284"/>
    </source>
</evidence>